<reference evidence="1" key="2">
    <citation type="journal article" date="2022" name="New Phytol.">
        <title>Evolutionary transition to the ectomycorrhizal habit in the genomes of a hyperdiverse lineage of mushroom-forming fungi.</title>
        <authorList>
            <person name="Looney B."/>
            <person name="Miyauchi S."/>
            <person name="Morin E."/>
            <person name="Drula E."/>
            <person name="Courty P.E."/>
            <person name="Kohler A."/>
            <person name="Kuo A."/>
            <person name="LaButti K."/>
            <person name="Pangilinan J."/>
            <person name="Lipzen A."/>
            <person name="Riley R."/>
            <person name="Andreopoulos W."/>
            <person name="He G."/>
            <person name="Johnson J."/>
            <person name="Nolan M."/>
            <person name="Tritt A."/>
            <person name="Barry K.W."/>
            <person name="Grigoriev I.V."/>
            <person name="Nagy L.G."/>
            <person name="Hibbett D."/>
            <person name="Henrissat B."/>
            <person name="Matheny P.B."/>
            <person name="Labbe J."/>
            <person name="Martin F.M."/>
        </authorList>
    </citation>
    <scope>NUCLEOTIDE SEQUENCE</scope>
    <source>
        <strain evidence="1">EC-137</strain>
    </source>
</reference>
<organism evidence="1 2">
    <name type="scientific">Vararia minispora EC-137</name>
    <dbReference type="NCBI Taxonomy" id="1314806"/>
    <lineage>
        <taxon>Eukaryota</taxon>
        <taxon>Fungi</taxon>
        <taxon>Dikarya</taxon>
        <taxon>Basidiomycota</taxon>
        <taxon>Agaricomycotina</taxon>
        <taxon>Agaricomycetes</taxon>
        <taxon>Russulales</taxon>
        <taxon>Lachnocladiaceae</taxon>
        <taxon>Vararia</taxon>
    </lineage>
</organism>
<reference evidence="1" key="1">
    <citation type="submission" date="2021-02" db="EMBL/GenBank/DDBJ databases">
        <authorList>
            <consortium name="DOE Joint Genome Institute"/>
            <person name="Ahrendt S."/>
            <person name="Looney B.P."/>
            <person name="Miyauchi S."/>
            <person name="Morin E."/>
            <person name="Drula E."/>
            <person name="Courty P.E."/>
            <person name="Chicoki N."/>
            <person name="Fauchery L."/>
            <person name="Kohler A."/>
            <person name="Kuo A."/>
            <person name="Labutti K."/>
            <person name="Pangilinan J."/>
            <person name="Lipzen A."/>
            <person name="Riley R."/>
            <person name="Andreopoulos W."/>
            <person name="He G."/>
            <person name="Johnson J."/>
            <person name="Barry K.W."/>
            <person name="Grigoriev I.V."/>
            <person name="Nagy L."/>
            <person name="Hibbett D."/>
            <person name="Henrissat B."/>
            <person name="Matheny P.B."/>
            <person name="Labbe J."/>
            <person name="Martin F."/>
        </authorList>
    </citation>
    <scope>NUCLEOTIDE SEQUENCE</scope>
    <source>
        <strain evidence="1">EC-137</strain>
    </source>
</reference>
<keyword evidence="2" id="KW-1185">Reference proteome</keyword>
<dbReference type="Proteomes" id="UP000814128">
    <property type="component" value="Unassembled WGS sequence"/>
</dbReference>
<comment type="caution">
    <text evidence="1">The sequence shown here is derived from an EMBL/GenBank/DDBJ whole genome shotgun (WGS) entry which is preliminary data.</text>
</comment>
<evidence type="ECO:0000313" key="2">
    <source>
        <dbReference type="Proteomes" id="UP000814128"/>
    </source>
</evidence>
<protein>
    <submittedName>
        <fullName evidence="1">Alpha/Beta hydrolase protein</fullName>
    </submittedName>
</protein>
<keyword evidence="1" id="KW-0378">Hydrolase</keyword>
<proteinExistence type="predicted"/>
<dbReference type="EMBL" id="MU273663">
    <property type="protein sequence ID" value="KAI0029654.1"/>
    <property type="molecule type" value="Genomic_DNA"/>
</dbReference>
<evidence type="ECO:0000313" key="1">
    <source>
        <dbReference type="EMBL" id="KAI0029654.1"/>
    </source>
</evidence>
<gene>
    <name evidence="1" type="ORF">K488DRAFT_55908</name>
</gene>
<sequence>GEIRVRVVIPSTSGETFPLLVFFHGGGFMAGDINTNDYELRVLSYRLKIVTVNVDYRLDGAPHAQDDSYAALKWAAANDTTLSADTTKGFIVMGASAGGQIAAVTAQRARDDPFFNRQRLTGQIIQIPSVCHLYCYPEQYKDRLLSMEQNKDAPMLSKQAMVNIYRFLGGDPKDPSISPLLTPSLVGLPPALVQVAGLDPLRDEGILYGELLRGASVNTRIEVYSGVPHGFQYVMSTTEKAKKFTQDVEDAVRWMTSV</sequence>
<feature type="non-terminal residue" evidence="1">
    <location>
        <position position="1"/>
    </location>
</feature>
<name>A0ACB8QD21_9AGAM</name>
<accession>A0ACB8QD21</accession>